<feature type="region of interest" description="Disordered" evidence="1">
    <location>
        <begin position="83"/>
        <end position="103"/>
    </location>
</feature>
<name>A0A2T9ZDG0_9FUNG</name>
<organism evidence="2 3">
    <name type="scientific">Smittium megazygosporum</name>
    <dbReference type="NCBI Taxonomy" id="133381"/>
    <lineage>
        <taxon>Eukaryota</taxon>
        <taxon>Fungi</taxon>
        <taxon>Fungi incertae sedis</taxon>
        <taxon>Zoopagomycota</taxon>
        <taxon>Kickxellomycotina</taxon>
        <taxon>Harpellomycetes</taxon>
        <taxon>Harpellales</taxon>
        <taxon>Legeriomycetaceae</taxon>
        <taxon>Smittium</taxon>
    </lineage>
</organism>
<dbReference type="EMBL" id="MBFS01000382">
    <property type="protein sequence ID" value="PVV02621.1"/>
    <property type="molecule type" value="Genomic_DNA"/>
</dbReference>
<evidence type="ECO:0000313" key="2">
    <source>
        <dbReference type="EMBL" id="PVV02621.1"/>
    </source>
</evidence>
<feature type="region of interest" description="Disordered" evidence="1">
    <location>
        <begin position="1"/>
        <end position="55"/>
    </location>
</feature>
<feature type="compositionally biased region" description="Polar residues" evidence="1">
    <location>
        <begin position="1"/>
        <end position="10"/>
    </location>
</feature>
<dbReference type="Proteomes" id="UP000245609">
    <property type="component" value="Unassembled WGS sequence"/>
</dbReference>
<evidence type="ECO:0000256" key="1">
    <source>
        <dbReference type="SAM" id="MobiDB-lite"/>
    </source>
</evidence>
<evidence type="ECO:0000313" key="3">
    <source>
        <dbReference type="Proteomes" id="UP000245609"/>
    </source>
</evidence>
<sequence length="266" mass="30316">MSFNFFSSPTRPLPSFSDDPAQSSSAATSFTFDKKPHSPTKSNFNNLSSSAYSNRKSSNSLFSLREKIRNSCLDRIINDRSKIVQSRRNSPSQNPQFDSSNKNCPFSNISNSANFSKEHFSLFNPSLQNRSSFSNHSGFEISKVKEIISQVTSETLSDFQQSELQNQDPSNTTSSSCKQQILTDFDFLYHLEQEVLLELSKHQNQNQIPYDSKDLEHLSTPSSNTNNLLKDISNQAIDDDALAREYMEYENMFIEEQSNLLYQSFI</sequence>
<feature type="compositionally biased region" description="Low complexity" evidence="1">
    <location>
        <begin position="46"/>
        <end position="55"/>
    </location>
</feature>
<protein>
    <submittedName>
        <fullName evidence="2">Uncharacterized protein</fullName>
    </submittedName>
</protein>
<proteinExistence type="predicted"/>
<accession>A0A2T9ZDG0</accession>
<reference evidence="2 3" key="1">
    <citation type="journal article" date="2018" name="MBio">
        <title>Comparative Genomics Reveals the Core Gene Toolbox for the Fungus-Insect Symbiosis.</title>
        <authorList>
            <person name="Wang Y."/>
            <person name="Stata M."/>
            <person name="Wang W."/>
            <person name="Stajich J.E."/>
            <person name="White M.M."/>
            <person name="Moncalvo J.M."/>
        </authorList>
    </citation>
    <scope>NUCLEOTIDE SEQUENCE [LARGE SCALE GENOMIC DNA]</scope>
    <source>
        <strain evidence="2 3">SC-DP-2</strain>
    </source>
</reference>
<gene>
    <name evidence="2" type="ORF">BB560_002924</name>
</gene>
<dbReference type="AlphaFoldDB" id="A0A2T9ZDG0"/>
<keyword evidence="3" id="KW-1185">Reference proteome</keyword>
<comment type="caution">
    <text evidence="2">The sequence shown here is derived from an EMBL/GenBank/DDBJ whole genome shotgun (WGS) entry which is preliminary data.</text>
</comment>